<evidence type="ECO:0000256" key="2">
    <source>
        <dbReference type="ARBA" id="ARBA00022729"/>
    </source>
</evidence>
<dbReference type="Proteomes" id="UP000637002">
    <property type="component" value="Unassembled WGS sequence"/>
</dbReference>
<keyword evidence="5" id="KW-1185">Reference proteome</keyword>
<dbReference type="SUPFAM" id="SSF53822">
    <property type="entry name" value="Periplasmic binding protein-like I"/>
    <property type="match status" value="1"/>
</dbReference>
<name>A0A916U5D5_9HYPH</name>
<reference evidence="4" key="1">
    <citation type="journal article" date="2014" name="Int. J. Syst. Evol. Microbiol.">
        <title>Complete genome sequence of Corynebacterium casei LMG S-19264T (=DSM 44701T), isolated from a smear-ripened cheese.</title>
        <authorList>
            <consortium name="US DOE Joint Genome Institute (JGI-PGF)"/>
            <person name="Walter F."/>
            <person name="Albersmeier A."/>
            <person name="Kalinowski J."/>
            <person name="Ruckert C."/>
        </authorList>
    </citation>
    <scope>NUCLEOTIDE SEQUENCE</scope>
    <source>
        <strain evidence="4">CGMCC 1.12919</strain>
    </source>
</reference>
<dbReference type="PANTHER" id="PTHR47235:SF1">
    <property type="entry name" value="BLR6548 PROTEIN"/>
    <property type="match status" value="1"/>
</dbReference>
<evidence type="ECO:0000256" key="1">
    <source>
        <dbReference type="ARBA" id="ARBA00010062"/>
    </source>
</evidence>
<dbReference type="InterPro" id="IPR028082">
    <property type="entry name" value="Peripla_BP_I"/>
</dbReference>
<dbReference type="EMBL" id="BMGG01000003">
    <property type="protein sequence ID" value="GGC61269.1"/>
    <property type="molecule type" value="Genomic_DNA"/>
</dbReference>
<organism evidence="4 5">
    <name type="scientific">Chelatococcus reniformis</name>
    <dbReference type="NCBI Taxonomy" id="1494448"/>
    <lineage>
        <taxon>Bacteria</taxon>
        <taxon>Pseudomonadati</taxon>
        <taxon>Pseudomonadota</taxon>
        <taxon>Alphaproteobacteria</taxon>
        <taxon>Hyphomicrobiales</taxon>
        <taxon>Chelatococcaceae</taxon>
        <taxon>Chelatococcus</taxon>
    </lineage>
</organism>
<evidence type="ECO:0000313" key="4">
    <source>
        <dbReference type="EMBL" id="GGC61269.1"/>
    </source>
</evidence>
<dbReference type="Pfam" id="PF13458">
    <property type="entry name" value="Peripla_BP_6"/>
    <property type="match status" value="1"/>
</dbReference>
<gene>
    <name evidence="4" type="ORF">GCM10010994_19780</name>
</gene>
<comment type="similarity">
    <text evidence="1">Belongs to the leucine-binding protein family.</text>
</comment>
<protein>
    <submittedName>
        <fullName evidence="4">ABC transporter substrate-binding protein</fullName>
    </submittedName>
</protein>
<dbReference type="InterPro" id="IPR006311">
    <property type="entry name" value="TAT_signal"/>
</dbReference>
<evidence type="ECO:0000313" key="5">
    <source>
        <dbReference type="Proteomes" id="UP000637002"/>
    </source>
</evidence>
<dbReference type="PROSITE" id="PS51318">
    <property type="entry name" value="TAT"/>
    <property type="match status" value="1"/>
</dbReference>
<reference evidence="4" key="2">
    <citation type="submission" date="2020-09" db="EMBL/GenBank/DDBJ databases">
        <authorList>
            <person name="Sun Q."/>
            <person name="Zhou Y."/>
        </authorList>
    </citation>
    <scope>NUCLEOTIDE SEQUENCE</scope>
    <source>
        <strain evidence="4">CGMCC 1.12919</strain>
    </source>
</reference>
<dbReference type="AlphaFoldDB" id="A0A916U5D5"/>
<keyword evidence="2" id="KW-0732">Signal</keyword>
<dbReference type="InterPro" id="IPR028081">
    <property type="entry name" value="Leu-bd"/>
</dbReference>
<comment type="caution">
    <text evidence="4">The sequence shown here is derived from an EMBL/GenBank/DDBJ whole genome shotgun (WGS) entry which is preliminary data.</text>
</comment>
<accession>A0A916U5D5</accession>
<evidence type="ECO:0000259" key="3">
    <source>
        <dbReference type="Pfam" id="PF13458"/>
    </source>
</evidence>
<feature type="domain" description="Leucine-binding protein" evidence="3">
    <location>
        <begin position="40"/>
        <end position="389"/>
    </location>
</feature>
<proteinExistence type="inferred from homology"/>
<sequence length="404" mass="44217">MVNLTRRGVLGTGAALLASGIARPALARSYKDPGVSDTLIRIGTTVPFSGPASAYGIIGTSDKAYFDMVNAQGGINGRKVEIIALDDAYSPPKTVEAVRRLVEQDEVFCMFNNVGTAANSAVAKYLTARKIPALFITSGASKWGNPKEYPWTVGFQPPYSAEGQIIAQHMLATIKDPKVAVLMQNDDFGKDYFNGFVAGLGGRERIAELATYEISDPTVDSQMVKLKSSGANVFFNISSPKFAAQSIRKVAEMQWKVVHYMNSTSISMPTLRAAGLENCQGMISINYMKDPTDPKWHQSPDYKAWLHWMDTYNTSVSKSENATAFCFAVSYTLHQVLLACGGEMTRENVMRQAFDIRDLAAPMLLPGVKVSTSADNHYPLRTVYLMKFEGETWSSFGEPMTAKA</sequence>
<dbReference type="Gene3D" id="3.40.50.2300">
    <property type="match status" value="2"/>
</dbReference>
<dbReference type="CDD" id="cd06343">
    <property type="entry name" value="PBP1_ABC_ligand_binding-like"/>
    <property type="match status" value="1"/>
</dbReference>
<dbReference type="RefSeq" id="WP_188608983.1">
    <property type="nucleotide sequence ID" value="NZ_BMGG01000003.1"/>
</dbReference>
<dbReference type="PANTHER" id="PTHR47235">
    <property type="entry name" value="BLR6548 PROTEIN"/>
    <property type="match status" value="1"/>
</dbReference>